<organism evidence="3 4">
    <name type="scientific">Actinacidiphila alni</name>
    <dbReference type="NCBI Taxonomy" id="380248"/>
    <lineage>
        <taxon>Bacteria</taxon>
        <taxon>Bacillati</taxon>
        <taxon>Actinomycetota</taxon>
        <taxon>Actinomycetes</taxon>
        <taxon>Kitasatosporales</taxon>
        <taxon>Streptomycetaceae</taxon>
        <taxon>Actinacidiphila</taxon>
    </lineage>
</organism>
<proteinExistence type="predicted"/>
<keyword evidence="2" id="KW-0472">Membrane</keyword>
<protein>
    <recommendedName>
        <fullName evidence="5">DUF4307 domain-containing protein</fullName>
    </recommendedName>
</protein>
<keyword evidence="2" id="KW-1133">Transmembrane helix</keyword>
<dbReference type="EMBL" id="FONG01000030">
    <property type="protein sequence ID" value="SFF81249.1"/>
    <property type="molecule type" value="Genomic_DNA"/>
</dbReference>
<dbReference type="AlphaFoldDB" id="A0A1I2LS44"/>
<keyword evidence="4" id="KW-1185">Reference proteome</keyword>
<feature type="region of interest" description="Disordered" evidence="1">
    <location>
        <begin position="1"/>
        <end position="22"/>
    </location>
</feature>
<feature type="transmembrane region" description="Helical" evidence="2">
    <location>
        <begin position="34"/>
        <end position="52"/>
    </location>
</feature>
<sequence length="143" mass="15140">MTAVGSSEPDARPALPDGRYGPGADARADRKLRIAAVVLGALTVLGVGWYGWHAITDSKVSAQVVAFKVDSDQQVSIHLEVHKDAGTVAVCTVRSVDSDHNEVGRKDVRLAQHAKQVDTIVEVRTTGRGETGELVSCEKAPQG</sequence>
<dbReference type="OrthoDB" id="4324067at2"/>
<dbReference type="Pfam" id="PF14155">
    <property type="entry name" value="DUF4307"/>
    <property type="match status" value="1"/>
</dbReference>
<keyword evidence="2" id="KW-0812">Transmembrane</keyword>
<dbReference type="Proteomes" id="UP000199323">
    <property type="component" value="Unassembled WGS sequence"/>
</dbReference>
<evidence type="ECO:0008006" key="5">
    <source>
        <dbReference type="Google" id="ProtNLM"/>
    </source>
</evidence>
<dbReference type="RefSeq" id="WP_093717442.1">
    <property type="nucleotide sequence ID" value="NZ_FONG01000030.1"/>
</dbReference>
<name>A0A1I2LS44_9ACTN</name>
<evidence type="ECO:0000313" key="4">
    <source>
        <dbReference type="Proteomes" id="UP000199323"/>
    </source>
</evidence>
<dbReference type="STRING" id="380248.SAMN05216251_13034"/>
<evidence type="ECO:0000256" key="2">
    <source>
        <dbReference type="SAM" id="Phobius"/>
    </source>
</evidence>
<accession>A0A1I2LS44</accession>
<gene>
    <name evidence="3" type="ORF">SAMN05216251_13034</name>
</gene>
<dbReference type="InterPro" id="IPR025443">
    <property type="entry name" value="DUF4307"/>
</dbReference>
<evidence type="ECO:0000256" key="1">
    <source>
        <dbReference type="SAM" id="MobiDB-lite"/>
    </source>
</evidence>
<reference evidence="3 4" key="1">
    <citation type="submission" date="2016-10" db="EMBL/GenBank/DDBJ databases">
        <authorList>
            <person name="de Groot N.N."/>
        </authorList>
    </citation>
    <scope>NUCLEOTIDE SEQUENCE [LARGE SCALE GENOMIC DNA]</scope>
    <source>
        <strain evidence="3 4">CGMCC 4.3510</strain>
    </source>
</reference>
<evidence type="ECO:0000313" key="3">
    <source>
        <dbReference type="EMBL" id="SFF81249.1"/>
    </source>
</evidence>